<evidence type="ECO:0000256" key="2">
    <source>
        <dbReference type="ARBA" id="ARBA00023125"/>
    </source>
</evidence>
<dbReference type="PANTHER" id="PTHR33204:SF39">
    <property type="entry name" value="TRANSCRIPTIONAL REGULATORY PROTEIN"/>
    <property type="match status" value="1"/>
</dbReference>
<proteinExistence type="predicted"/>
<dbReference type="Gene3D" id="1.10.10.10">
    <property type="entry name" value="Winged helix-like DNA-binding domain superfamily/Winged helix DNA-binding domain"/>
    <property type="match status" value="1"/>
</dbReference>
<feature type="domain" description="HTH hxlR-type" evidence="4">
    <location>
        <begin position="32"/>
        <end position="130"/>
    </location>
</feature>
<dbReference type="GO" id="GO:0003677">
    <property type="term" value="F:DNA binding"/>
    <property type="evidence" value="ECO:0007669"/>
    <property type="project" value="UniProtKB-KW"/>
</dbReference>
<keyword evidence="6" id="KW-1185">Reference proteome</keyword>
<accession>A0ABX0UX74</accession>
<dbReference type="PANTHER" id="PTHR33204">
    <property type="entry name" value="TRANSCRIPTIONAL REGULATOR, MARR FAMILY"/>
    <property type="match status" value="1"/>
</dbReference>
<reference evidence="5 6" key="1">
    <citation type="submission" date="2020-03" db="EMBL/GenBank/DDBJ databases">
        <title>Genomic Encyclopedia of Type Strains, Phase IV (KMG-IV): sequencing the most valuable type-strain genomes for metagenomic binning, comparative biology and taxonomic classification.</title>
        <authorList>
            <person name="Goeker M."/>
        </authorList>
    </citation>
    <scope>NUCLEOTIDE SEQUENCE [LARGE SCALE GENOMIC DNA]</scope>
    <source>
        <strain evidence="5 6">DSM 103870</strain>
    </source>
</reference>
<protein>
    <submittedName>
        <fullName evidence="5">DNA-binding HxlR family transcriptional regulator</fullName>
    </submittedName>
</protein>
<dbReference type="EMBL" id="JAASQI010000002">
    <property type="protein sequence ID" value="NIJ57541.1"/>
    <property type="molecule type" value="Genomic_DNA"/>
</dbReference>
<evidence type="ECO:0000256" key="1">
    <source>
        <dbReference type="ARBA" id="ARBA00023015"/>
    </source>
</evidence>
<dbReference type="InterPro" id="IPR002577">
    <property type="entry name" value="HTH_HxlR"/>
</dbReference>
<gene>
    <name evidence="5" type="ORF">FHS82_001367</name>
</gene>
<name>A0ABX0UX74_9HYPH</name>
<dbReference type="SUPFAM" id="SSF46785">
    <property type="entry name" value="Winged helix' DNA-binding domain"/>
    <property type="match status" value="1"/>
</dbReference>
<keyword evidence="2 5" id="KW-0238">DNA-binding</keyword>
<dbReference type="InterPro" id="IPR036388">
    <property type="entry name" value="WH-like_DNA-bd_sf"/>
</dbReference>
<sequence length="151" mass="16945">MTISFGSGRSRLVQMKQRIDECREQPDDDENCPVRGIMDRIGSKWSVMLIMVLAERPHRYGEIRRAVPDISQRMLTQTLRELQQDGLISRHVHPTTPPTVEYRLTQLGLTLLDPLSGLLNWAETHSEAIVAARLAYGAADGRVDPGLQSAV</sequence>
<dbReference type="Pfam" id="PF01638">
    <property type="entry name" value="HxlR"/>
    <property type="match status" value="1"/>
</dbReference>
<dbReference type="Proteomes" id="UP001429580">
    <property type="component" value="Unassembled WGS sequence"/>
</dbReference>
<dbReference type="RefSeq" id="WP_377594372.1">
    <property type="nucleotide sequence ID" value="NZ_JAASQI010000002.1"/>
</dbReference>
<dbReference type="PROSITE" id="PS51118">
    <property type="entry name" value="HTH_HXLR"/>
    <property type="match status" value="1"/>
</dbReference>
<dbReference type="InterPro" id="IPR036390">
    <property type="entry name" value="WH_DNA-bd_sf"/>
</dbReference>
<evidence type="ECO:0000256" key="3">
    <source>
        <dbReference type="ARBA" id="ARBA00023163"/>
    </source>
</evidence>
<evidence type="ECO:0000259" key="4">
    <source>
        <dbReference type="PROSITE" id="PS51118"/>
    </source>
</evidence>
<organism evidence="5 6">
    <name type="scientific">Pseudochelatococcus lubricantis</name>
    <dbReference type="NCBI Taxonomy" id="1538102"/>
    <lineage>
        <taxon>Bacteria</taxon>
        <taxon>Pseudomonadati</taxon>
        <taxon>Pseudomonadota</taxon>
        <taxon>Alphaproteobacteria</taxon>
        <taxon>Hyphomicrobiales</taxon>
        <taxon>Chelatococcaceae</taxon>
        <taxon>Pseudochelatococcus</taxon>
    </lineage>
</organism>
<evidence type="ECO:0000313" key="5">
    <source>
        <dbReference type="EMBL" id="NIJ57541.1"/>
    </source>
</evidence>
<evidence type="ECO:0000313" key="6">
    <source>
        <dbReference type="Proteomes" id="UP001429580"/>
    </source>
</evidence>
<keyword evidence="1" id="KW-0805">Transcription regulation</keyword>
<comment type="caution">
    <text evidence="5">The sequence shown here is derived from an EMBL/GenBank/DDBJ whole genome shotgun (WGS) entry which is preliminary data.</text>
</comment>
<keyword evidence="3" id="KW-0804">Transcription</keyword>